<organism evidence="1 2">
    <name type="scientific">Aquabacterium soli</name>
    <dbReference type="NCBI Taxonomy" id="2493092"/>
    <lineage>
        <taxon>Bacteria</taxon>
        <taxon>Pseudomonadati</taxon>
        <taxon>Pseudomonadota</taxon>
        <taxon>Betaproteobacteria</taxon>
        <taxon>Burkholderiales</taxon>
        <taxon>Aquabacterium</taxon>
    </lineage>
</organism>
<proteinExistence type="predicted"/>
<comment type="caution">
    <text evidence="1">The sequence shown here is derived from an EMBL/GenBank/DDBJ whole genome shotgun (WGS) entry which is preliminary data.</text>
</comment>
<accession>A0A3R8T2T4</accession>
<dbReference type="AlphaFoldDB" id="A0A3R8T2T4"/>
<name>A0A3R8T2T4_9BURK</name>
<gene>
    <name evidence="1" type="ORF">EIP75_18995</name>
</gene>
<evidence type="ECO:0008006" key="3">
    <source>
        <dbReference type="Google" id="ProtNLM"/>
    </source>
</evidence>
<dbReference type="EMBL" id="RSED01000019">
    <property type="protein sequence ID" value="RRS02675.1"/>
    <property type="molecule type" value="Genomic_DNA"/>
</dbReference>
<keyword evidence="2" id="KW-1185">Reference proteome</keyword>
<evidence type="ECO:0000313" key="1">
    <source>
        <dbReference type="EMBL" id="RRS02675.1"/>
    </source>
</evidence>
<protein>
    <recommendedName>
        <fullName evidence="3">WYL domain-containing protein</fullName>
    </recommendedName>
</protein>
<dbReference type="Proteomes" id="UP000269265">
    <property type="component" value="Unassembled WGS sequence"/>
</dbReference>
<evidence type="ECO:0000313" key="2">
    <source>
        <dbReference type="Proteomes" id="UP000269265"/>
    </source>
</evidence>
<sequence>MSFRPDIRKRPYQGQQVTDHVALNCDIRTGQEVQLTKNFLTDIEKLERRIQQSCVQCTPEPIRDPDTGKLIEVRYGFVADMQAGVRLKPNHDDATVRFTVDNLEGLARWVIAFEAADVTVPLLDELAKWIAGQPNDFARRGRVLELREC</sequence>
<reference evidence="1 2" key="1">
    <citation type="submission" date="2018-12" db="EMBL/GenBank/DDBJ databases">
        <title>The whole draft genome of Aquabacterium sp. SJQ9.</title>
        <authorList>
            <person name="Sun L."/>
            <person name="Gao X."/>
            <person name="Chen W."/>
            <person name="Huang K."/>
        </authorList>
    </citation>
    <scope>NUCLEOTIDE SEQUENCE [LARGE SCALE GENOMIC DNA]</scope>
    <source>
        <strain evidence="1 2">SJQ9</strain>
    </source>
</reference>